<feature type="binding site" evidence="5">
    <location>
        <position position="194"/>
    </location>
    <ligand>
        <name>adenosylcob(III)alamin</name>
        <dbReference type="ChEBI" id="CHEBI:18408"/>
    </ligand>
</feature>
<keyword evidence="2 5" id="KW-0456">Lyase</keyword>
<dbReference type="GO" id="GO:0009350">
    <property type="term" value="C:ethanolamine ammonia-lyase complex"/>
    <property type="evidence" value="ECO:0007669"/>
    <property type="project" value="UniProtKB-UniRule"/>
</dbReference>
<keyword evidence="4 5" id="KW-1283">Bacterial microcompartment</keyword>
<comment type="cofactor">
    <cofactor evidence="5">
        <name>adenosylcob(III)alamin</name>
        <dbReference type="ChEBI" id="CHEBI:18408"/>
    </cofactor>
    <text evidence="5">Binds between the large and small subunits.</text>
</comment>
<comment type="subunit">
    <text evidence="5">The basic unit is a heterodimer which dimerizes to form tetramers. The heterotetramers trimerize; 6 large subunits form a core ring with 6 small subunits projecting outwards.</text>
</comment>
<evidence type="ECO:0000256" key="1">
    <source>
        <dbReference type="ARBA" id="ARBA00022628"/>
    </source>
</evidence>
<accession>A0A1W6A0R0</accession>
<evidence type="ECO:0000256" key="2">
    <source>
        <dbReference type="ARBA" id="ARBA00023239"/>
    </source>
</evidence>
<comment type="similarity">
    <text evidence="5">Belongs to the EutC family.</text>
</comment>
<keyword evidence="7" id="KW-1185">Reference proteome</keyword>
<dbReference type="InterPro" id="IPR042251">
    <property type="entry name" value="EutC_C"/>
</dbReference>
<organism evidence="6 7">
    <name type="scientific">Halobacillus mangrovi</name>
    <dbReference type="NCBI Taxonomy" id="402384"/>
    <lineage>
        <taxon>Bacteria</taxon>
        <taxon>Bacillati</taxon>
        <taxon>Bacillota</taxon>
        <taxon>Bacilli</taxon>
        <taxon>Bacillales</taxon>
        <taxon>Bacillaceae</taxon>
        <taxon>Halobacillus</taxon>
    </lineage>
</organism>
<dbReference type="GO" id="GO:0006520">
    <property type="term" value="P:amino acid metabolic process"/>
    <property type="evidence" value="ECO:0007669"/>
    <property type="project" value="InterPro"/>
</dbReference>
<dbReference type="Proteomes" id="UP000192527">
    <property type="component" value="Chromosome"/>
</dbReference>
<dbReference type="InterPro" id="IPR009246">
    <property type="entry name" value="EutC"/>
</dbReference>
<evidence type="ECO:0000256" key="4">
    <source>
        <dbReference type="ARBA" id="ARBA00024446"/>
    </source>
</evidence>
<dbReference type="InterPro" id="IPR042255">
    <property type="entry name" value="EutC_N"/>
</dbReference>
<gene>
    <name evidence="5" type="primary">eutC</name>
    <name evidence="6" type="ORF">HM131_05420</name>
</gene>
<reference evidence="6 7" key="1">
    <citation type="submission" date="2017-04" db="EMBL/GenBank/DDBJ databases">
        <title>The whole genome sequencing and assembly of Halobacillus mangrovi strain.</title>
        <authorList>
            <person name="Lee S.-J."/>
            <person name="Park M.-K."/>
            <person name="Kim J.-Y."/>
            <person name="Lee Y.-J."/>
            <person name="Yi H."/>
            <person name="Bahn Y.-S."/>
            <person name="Kim J.F."/>
            <person name="Lee D.-W."/>
        </authorList>
    </citation>
    <scope>NUCLEOTIDE SEQUENCE [LARGE SCALE GENOMIC DNA]</scope>
    <source>
        <strain evidence="6 7">KTB 131</strain>
    </source>
</reference>
<dbReference type="HAMAP" id="MF_00601">
    <property type="entry name" value="EutC"/>
    <property type="match status" value="1"/>
</dbReference>
<dbReference type="STRING" id="402384.HM131_05420"/>
<dbReference type="Gene3D" id="3.40.50.11240">
    <property type="entry name" value="Ethanolamine ammonia-lyase light chain (EutC)"/>
    <property type="match status" value="1"/>
</dbReference>
<dbReference type="Gene3D" id="1.10.30.40">
    <property type="entry name" value="Ethanolamine ammonia-lyase light chain (EutC), N-terminal domain"/>
    <property type="match status" value="1"/>
</dbReference>
<dbReference type="GO" id="GO:0031419">
    <property type="term" value="F:cobalamin binding"/>
    <property type="evidence" value="ECO:0007669"/>
    <property type="project" value="UniProtKB-UniRule"/>
</dbReference>
<keyword evidence="3 5" id="KW-0170">Cobalt</keyword>
<dbReference type="PIRSF" id="PIRSF018982">
    <property type="entry name" value="EutC"/>
    <property type="match status" value="1"/>
</dbReference>
<feature type="binding site" evidence="5">
    <location>
        <position position="215"/>
    </location>
    <ligand>
        <name>adenosylcob(III)alamin</name>
        <dbReference type="ChEBI" id="CHEBI:18408"/>
    </ligand>
</feature>
<comment type="pathway">
    <text evidence="5">Amine and polyamine degradation; ethanolamine degradation.</text>
</comment>
<dbReference type="GO" id="GO:0008851">
    <property type="term" value="F:ethanolamine ammonia-lyase activity"/>
    <property type="evidence" value="ECO:0007669"/>
    <property type="project" value="UniProtKB-UniRule"/>
</dbReference>
<comment type="subcellular location">
    <subcellularLocation>
        <location evidence="5">Bacterial microcompartment</location>
    </subcellularLocation>
</comment>
<name>A0A1W6A0R0_9BACI</name>
<sequence length="283" mass="31676">MNIEQIVKDVLSEMEDKGNKTTSKPYTQEYKNKHIVYRQEKKVGVDEPKNREYVEQVQKETPARIGIGRSGTRMRTKNYLDFRVDHAAAQDAVFKDVGDDVLTRMDLPILHSKATSMEEYLMNLDVGRKLNEESRSWLAEKATKGKQVQIVVSDGLSSTGIEETIPDLLPTLIQGLEAKNISMGNPIFIRKSRVWIQDEVASLVDCDLVISLIGERPGLATSKSISAYIIYKPNKESVEADRTVFSNIHEGGVPPVEAGAYLADIIEKMLQSKASGVKFSQMQ</sequence>
<comment type="function">
    <text evidence="5">Catalyzes the deamination of various vicinal amino-alcohols to oxo compounds. Allows this organism to utilize ethanolamine as the sole source of nitrogen and carbon in the presence of external vitamin B12.</text>
</comment>
<protein>
    <recommendedName>
        <fullName evidence="5">Ethanolamine ammonia-lyase small subunit</fullName>
        <shortName evidence="5">EAL small subunit</shortName>
        <ecNumber evidence="5">4.3.1.7</ecNumber>
    </recommendedName>
</protein>
<evidence type="ECO:0000313" key="6">
    <source>
        <dbReference type="EMBL" id="ARI79123.1"/>
    </source>
</evidence>
<comment type="catalytic activity">
    <reaction evidence="5">
        <text>ethanolamine = acetaldehyde + NH4(+)</text>
        <dbReference type="Rhea" id="RHEA:15313"/>
        <dbReference type="ChEBI" id="CHEBI:15343"/>
        <dbReference type="ChEBI" id="CHEBI:28938"/>
        <dbReference type="ChEBI" id="CHEBI:57603"/>
        <dbReference type="EC" id="4.3.1.7"/>
    </reaction>
</comment>
<dbReference type="RefSeq" id="WP_085031818.1">
    <property type="nucleotide sequence ID" value="NZ_CP020772.1"/>
</dbReference>
<dbReference type="EC" id="4.3.1.7" evidence="5"/>
<dbReference type="Pfam" id="PF05985">
    <property type="entry name" value="EutC"/>
    <property type="match status" value="1"/>
</dbReference>
<dbReference type="AlphaFoldDB" id="A0A1W6A0R0"/>
<evidence type="ECO:0000256" key="3">
    <source>
        <dbReference type="ARBA" id="ARBA00023285"/>
    </source>
</evidence>
<dbReference type="GO" id="GO:0031471">
    <property type="term" value="C:ethanolamine degradation polyhedral organelle"/>
    <property type="evidence" value="ECO:0007669"/>
    <property type="project" value="UniProtKB-UniRule"/>
</dbReference>
<dbReference type="UniPathway" id="UPA00560"/>
<dbReference type="OrthoDB" id="114248at2"/>
<dbReference type="PANTHER" id="PTHR39330">
    <property type="entry name" value="ETHANOLAMINE AMMONIA-LYASE LIGHT CHAIN"/>
    <property type="match status" value="1"/>
</dbReference>
<keyword evidence="1 5" id="KW-0846">Cobalamin</keyword>
<dbReference type="PANTHER" id="PTHR39330:SF1">
    <property type="entry name" value="ETHANOLAMINE AMMONIA-LYASE SMALL SUBUNIT"/>
    <property type="match status" value="1"/>
</dbReference>
<evidence type="ECO:0000256" key="5">
    <source>
        <dbReference type="HAMAP-Rule" id="MF_00601"/>
    </source>
</evidence>
<dbReference type="KEGG" id="hmn:HM131_05420"/>
<dbReference type="NCBIfam" id="NF003971">
    <property type="entry name" value="PRK05465.1"/>
    <property type="match status" value="1"/>
</dbReference>
<dbReference type="GO" id="GO:0046336">
    <property type="term" value="P:ethanolamine catabolic process"/>
    <property type="evidence" value="ECO:0007669"/>
    <property type="project" value="UniProtKB-UniRule"/>
</dbReference>
<evidence type="ECO:0000313" key="7">
    <source>
        <dbReference type="Proteomes" id="UP000192527"/>
    </source>
</evidence>
<dbReference type="EMBL" id="CP020772">
    <property type="protein sequence ID" value="ARI79123.1"/>
    <property type="molecule type" value="Genomic_DNA"/>
</dbReference>
<proteinExistence type="inferred from homology"/>